<sequence>MDDGGTFAKPKNGSSYILAAIDHFTKWIAKAVPDTTAQHTVQFLKRNLVSRQGTPKRVLT</sequence>
<accession>A0ACB7RX59</accession>
<comment type="caution">
    <text evidence="1">The sequence shown here is derived from an EMBL/GenBank/DDBJ whole genome shotgun (WGS) entry which is preliminary data.</text>
</comment>
<dbReference type="Proteomes" id="UP000821845">
    <property type="component" value="Chromosome 7"/>
</dbReference>
<evidence type="ECO:0000313" key="2">
    <source>
        <dbReference type="Proteomes" id="UP000821845"/>
    </source>
</evidence>
<protein>
    <submittedName>
        <fullName evidence="1">Uncharacterized protein</fullName>
    </submittedName>
</protein>
<reference evidence="1" key="1">
    <citation type="submission" date="2020-05" db="EMBL/GenBank/DDBJ databases">
        <title>Large-scale comparative analyses of tick genomes elucidate their genetic diversity and vector capacities.</title>
        <authorList>
            <person name="Jia N."/>
            <person name="Wang J."/>
            <person name="Shi W."/>
            <person name="Du L."/>
            <person name="Sun Y."/>
            <person name="Zhan W."/>
            <person name="Jiang J."/>
            <person name="Wang Q."/>
            <person name="Zhang B."/>
            <person name="Ji P."/>
            <person name="Sakyi L.B."/>
            <person name="Cui X."/>
            <person name="Yuan T."/>
            <person name="Jiang B."/>
            <person name="Yang W."/>
            <person name="Lam T.T.-Y."/>
            <person name="Chang Q."/>
            <person name="Ding S."/>
            <person name="Wang X."/>
            <person name="Zhu J."/>
            <person name="Ruan X."/>
            <person name="Zhao L."/>
            <person name="Wei J."/>
            <person name="Que T."/>
            <person name="Du C."/>
            <person name="Cheng J."/>
            <person name="Dai P."/>
            <person name="Han X."/>
            <person name="Huang E."/>
            <person name="Gao Y."/>
            <person name="Liu J."/>
            <person name="Shao H."/>
            <person name="Ye R."/>
            <person name="Li L."/>
            <person name="Wei W."/>
            <person name="Wang X."/>
            <person name="Wang C."/>
            <person name="Yang T."/>
            <person name="Huo Q."/>
            <person name="Li W."/>
            <person name="Guo W."/>
            <person name="Chen H."/>
            <person name="Zhou L."/>
            <person name="Ni X."/>
            <person name="Tian J."/>
            <person name="Zhou Y."/>
            <person name="Sheng Y."/>
            <person name="Liu T."/>
            <person name="Pan Y."/>
            <person name="Xia L."/>
            <person name="Li J."/>
            <person name="Zhao F."/>
            <person name="Cao W."/>
        </authorList>
    </citation>
    <scope>NUCLEOTIDE SEQUENCE</scope>
    <source>
        <strain evidence="1">Hyas-2018</strain>
    </source>
</reference>
<gene>
    <name evidence="1" type="ORF">HPB50_013101</name>
</gene>
<keyword evidence="2" id="KW-1185">Reference proteome</keyword>
<evidence type="ECO:0000313" key="1">
    <source>
        <dbReference type="EMBL" id="KAH6926044.1"/>
    </source>
</evidence>
<organism evidence="1 2">
    <name type="scientific">Hyalomma asiaticum</name>
    <name type="common">Tick</name>
    <dbReference type="NCBI Taxonomy" id="266040"/>
    <lineage>
        <taxon>Eukaryota</taxon>
        <taxon>Metazoa</taxon>
        <taxon>Ecdysozoa</taxon>
        <taxon>Arthropoda</taxon>
        <taxon>Chelicerata</taxon>
        <taxon>Arachnida</taxon>
        <taxon>Acari</taxon>
        <taxon>Parasitiformes</taxon>
        <taxon>Ixodida</taxon>
        <taxon>Ixodoidea</taxon>
        <taxon>Ixodidae</taxon>
        <taxon>Hyalomminae</taxon>
        <taxon>Hyalomma</taxon>
    </lineage>
</organism>
<name>A0ACB7RX59_HYAAI</name>
<proteinExistence type="predicted"/>
<dbReference type="EMBL" id="CM023487">
    <property type="protein sequence ID" value="KAH6926044.1"/>
    <property type="molecule type" value="Genomic_DNA"/>
</dbReference>